<dbReference type="SMART" id="SM00044">
    <property type="entry name" value="CYCc"/>
    <property type="match status" value="1"/>
</dbReference>
<dbReference type="InterPro" id="IPR001054">
    <property type="entry name" value="A/G_cyclase"/>
</dbReference>
<dbReference type="AlphaFoldDB" id="A0AAU4JWW6"/>
<comment type="similarity">
    <text evidence="1">Belongs to the adenylyl cyclase class-3 family.</text>
</comment>
<evidence type="ECO:0000256" key="1">
    <source>
        <dbReference type="ARBA" id="ARBA00005381"/>
    </source>
</evidence>
<dbReference type="RefSeq" id="WP_328855964.1">
    <property type="nucleotide sequence ID" value="NZ_CP108021.1"/>
</dbReference>
<keyword evidence="4" id="KW-1185">Reference proteome</keyword>
<dbReference type="GO" id="GO:0006171">
    <property type="term" value="P:cAMP biosynthetic process"/>
    <property type="evidence" value="ECO:0007669"/>
    <property type="project" value="TreeGrafter"/>
</dbReference>
<reference evidence="3 4" key="1">
    <citation type="submission" date="2022-10" db="EMBL/GenBank/DDBJ databases">
        <title>The complete genomes of actinobacterial strains from the NBC collection.</title>
        <authorList>
            <person name="Joergensen T.S."/>
            <person name="Alvarez Arevalo M."/>
            <person name="Sterndorff E.B."/>
            <person name="Faurdal D."/>
            <person name="Vuksanovic O."/>
            <person name="Mourched A.-S."/>
            <person name="Charusanti P."/>
            <person name="Shaw S."/>
            <person name="Blin K."/>
            <person name="Weber T."/>
        </authorList>
    </citation>
    <scope>NUCLEOTIDE SEQUENCE [LARGE SCALE GENOMIC DNA]</scope>
    <source>
        <strain evidence="3 4">NBC_00319</strain>
    </source>
</reference>
<dbReference type="Proteomes" id="UP001432128">
    <property type="component" value="Chromosome"/>
</dbReference>
<dbReference type="SUPFAM" id="SSF55073">
    <property type="entry name" value="Nucleotide cyclase"/>
    <property type="match status" value="1"/>
</dbReference>
<dbReference type="EMBL" id="CP108021">
    <property type="protein sequence ID" value="WUM18289.1"/>
    <property type="molecule type" value="Genomic_DNA"/>
</dbReference>
<dbReference type="InterPro" id="IPR050697">
    <property type="entry name" value="Adenylyl/Guanylyl_Cyclase_3/4"/>
</dbReference>
<dbReference type="Gene3D" id="3.30.70.1230">
    <property type="entry name" value="Nucleotide cyclase"/>
    <property type="match status" value="1"/>
</dbReference>
<dbReference type="KEGG" id="whr:OG579_11010"/>
<name>A0AAU4JWW6_9NOCA</name>
<evidence type="ECO:0000313" key="4">
    <source>
        <dbReference type="Proteomes" id="UP001432128"/>
    </source>
</evidence>
<organism evidence="3 4">
    <name type="scientific">Williamsia herbipolensis</name>
    <dbReference type="NCBI Taxonomy" id="1603258"/>
    <lineage>
        <taxon>Bacteria</taxon>
        <taxon>Bacillati</taxon>
        <taxon>Actinomycetota</taxon>
        <taxon>Actinomycetes</taxon>
        <taxon>Mycobacteriales</taxon>
        <taxon>Nocardiaceae</taxon>
        <taxon>Williamsia</taxon>
    </lineage>
</organism>
<dbReference type="InterPro" id="IPR029787">
    <property type="entry name" value="Nucleotide_cyclase"/>
</dbReference>
<feature type="domain" description="Guanylate cyclase" evidence="2">
    <location>
        <begin position="165"/>
        <end position="273"/>
    </location>
</feature>
<gene>
    <name evidence="3" type="ORF">OG579_11010</name>
</gene>
<sequence>MTAAEENPQGDPPHDRLAAVEEMLLGGPRVFTRDQAVSELDIDPQFADEIWRAFGFAHDSRDQPIFTEDDLSAMGLVIAAYRSAPEGQAVAAARAIGQTMSRLADWQAYRLDELDRDSGVDTSLGQMAMAMSRVQTLIWRRHLAAALRNIDSDRVPDDAVGHELVVGFCDIVGYTSLSRKIGMDDLNALLEAFEGRANDIITEHDGQIVKTLGDAVMFTVADPVQATQIALELHTLTEQHDIPPLRVGLAYGRVLTRFGDVFGEPVNIAARLTGSARPGTSLCDAELADAVDDERYFFKSIGSLSVRGYRHLKARVIELNRDHQPADDAR</sequence>
<dbReference type="GO" id="GO:0035556">
    <property type="term" value="P:intracellular signal transduction"/>
    <property type="evidence" value="ECO:0007669"/>
    <property type="project" value="InterPro"/>
</dbReference>
<dbReference type="PANTHER" id="PTHR43081">
    <property type="entry name" value="ADENYLATE CYCLASE, TERMINAL-DIFFERENTIATION SPECIFIC-RELATED"/>
    <property type="match status" value="1"/>
</dbReference>
<evidence type="ECO:0000259" key="2">
    <source>
        <dbReference type="PROSITE" id="PS50125"/>
    </source>
</evidence>
<dbReference type="PANTHER" id="PTHR43081:SF19">
    <property type="entry name" value="PH-SENSITIVE ADENYLATE CYCLASE RV1264"/>
    <property type="match status" value="1"/>
</dbReference>
<dbReference type="CDD" id="cd07302">
    <property type="entry name" value="CHD"/>
    <property type="match status" value="1"/>
</dbReference>
<dbReference type="Pfam" id="PF00211">
    <property type="entry name" value="Guanylate_cyc"/>
    <property type="match status" value="1"/>
</dbReference>
<proteinExistence type="inferred from homology"/>
<evidence type="ECO:0000313" key="3">
    <source>
        <dbReference type="EMBL" id="WUM18289.1"/>
    </source>
</evidence>
<dbReference type="GO" id="GO:0004016">
    <property type="term" value="F:adenylate cyclase activity"/>
    <property type="evidence" value="ECO:0007669"/>
    <property type="project" value="UniProtKB-ARBA"/>
</dbReference>
<protein>
    <submittedName>
        <fullName evidence="3">Adenylate/guanylate cyclase domain-containing protein</fullName>
    </submittedName>
</protein>
<accession>A0AAU4JWW6</accession>
<dbReference type="PROSITE" id="PS50125">
    <property type="entry name" value="GUANYLATE_CYCLASE_2"/>
    <property type="match status" value="1"/>
</dbReference>